<dbReference type="InterPro" id="IPR020568">
    <property type="entry name" value="Ribosomal_Su5_D2-typ_SF"/>
</dbReference>
<keyword evidence="7" id="KW-0694">RNA-binding</keyword>
<dbReference type="PANTHER" id="PTHR11953">
    <property type="entry name" value="EXOSOME COMPLEX COMPONENT"/>
    <property type="match status" value="1"/>
</dbReference>
<dbReference type="GO" id="GO:0016075">
    <property type="term" value="P:rRNA catabolic process"/>
    <property type="evidence" value="ECO:0007669"/>
    <property type="project" value="TreeGrafter"/>
</dbReference>
<dbReference type="GO" id="GO:0003723">
    <property type="term" value="F:RNA binding"/>
    <property type="evidence" value="ECO:0007669"/>
    <property type="project" value="UniProtKB-KW"/>
</dbReference>
<evidence type="ECO:0000256" key="3">
    <source>
        <dbReference type="ARBA" id="ARBA00006678"/>
    </source>
</evidence>
<evidence type="ECO:0000256" key="2">
    <source>
        <dbReference type="ARBA" id="ARBA00004496"/>
    </source>
</evidence>
<dbReference type="InterPro" id="IPR027408">
    <property type="entry name" value="PNPase/RNase_PH_dom_sf"/>
</dbReference>
<gene>
    <name evidence="10" type="ORF">KR093_010135</name>
</gene>
<dbReference type="SUPFAM" id="SSF54211">
    <property type="entry name" value="Ribosomal protein S5 domain 2-like"/>
    <property type="match status" value="1"/>
</dbReference>
<evidence type="ECO:0000256" key="4">
    <source>
        <dbReference type="ARBA" id="ARBA00022490"/>
    </source>
</evidence>
<organism evidence="10 11">
    <name type="scientific">Drosophila rubida</name>
    <dbReference type="NCBI Taxonomy" id="30044"/>
    <lineage>
        <taxon>Eukaryota</taxon>
        <taxon>Metazoa</taxon>
        <taxon>Ecdysozoa</taxon>
        <taxon>Arthropoda</taxon>
        <taxon>Hexapoda</taxon>
        <taxon>Insecta</taxon>
        <taxon>Pterygota</taxon>
        <taxon>Neoptera</taxon>
        <taxon>Endopterygota</taxon>
        <taxon>Diptera</taxon>
        <taxon>Brachycera</taxon>
        <taxon>Muscomorpha</taxon>
        <taxon>Ephydroidea</taxon>
        <taxon>Drosophilidae</taxon>
        <taxon>Drosophila</taxon>
    </lineage>
</organism>
<dbReference type="EMBL" id="JAJJHW010002585">
    <property type="protein sequence ID" value="KAH8372130.1"/>
    <property type="molecule type" value="Genomic_DNA"/>
</dbReference>
<evidence type="ECO:0000313" key="10">
    <source>
        <dbReference type="EMBL" id="KAH8372130.1"/>
    </source>
</evidence>
<evidence type="ECO:0000259" key="9">
    <source>
        <dbReference type="Pfam" id="PF01138"/>
    </source>
</evidence>
<comment type="caution">
    <text evidence="10">The sequence shown here is derived from an EMBL/GenBank/DDBJ whole genome shotgun (WGS) entry which is preliminary data.</text>
</comment>
<evidence type="ECO:0000256" key="5">
    <source>
        <dbReference type="ARBA" id="ARBA00022552"/>
    </source>
</evidence>
<dbReference type="GO" id="GO:0000177">
    <property type="term" value="C:cytoplasmic exosome (RNase complex)"/>
    <property type="evidence" value="ECO:0007669"/>
    <property type="project" value="TreeGrafter"/>
</dbReference>
<feature type="domain" description="Exoribonuclease phosphorolytic" evidence="9">
    <location>
        <begin position="46"/>
        <end position="170"/>
    </location>
</feature>
<comment type="similarity">
    <text evidence="3">Belongs to the RNase PH family.</text>
</comment>
<accession>A0AAD4K1Z8</accession>
<comment type="subcellular location">
    <subcellularLocation>
        <location evidence="2">Cytoplasm</location>
    </subcellularLocation>
    <subcellularLocation>
        <location evidence="1">Nucleus</location>
    </subcellularLocation>
</comment>
<keyword evidence="6" id="KW-0271">Exosome</keyword>
<reference evidence="10" key="1">
    <citation type="journal article" date="2021" name="Mol. Ecol. Resour.">
        <title>Phylogenomic analyses of the genus Drosophila reveals genomic signals of climate adaptation.</title>
        <authorList>
            <person name="Li F."/>
            <person name="Rane R.V."/>
            <person name="Luria V."/>
            <person name="Xiong Z."/>
            <person name="Chen J."/>
            <person name="Li Z."/>
            <person name="Catullo R.A."/>
            <person name="Griffin P.C."/>
            <person name="Schiffer M."/>
            <person name="Pearce S."/>
            <person name="Lee S.F."/>
            <person name="McElroy K."/>
            <person name="Stocker A."/>
            <person name="Shirriffs J."/>
            <person name="Cockerell F."/>
            <person name="Coppin C."/>
            <person name="Sgro C.M."/>
            <person name="Karger A."/>
            <person name="Cain J.W."/>
            <person name="Weber J.A."/>
            <person name="Santpere G."/>
            <person name="Kirschner M.W."/>
            <person name="Hoffmann A.A."/>
            <person name="Oakeshott J.G."/>
            <person name="Zhang G."/>
        </authorList>
    </citation>
    <scope>NUCLEOTIDE SEQUENCE</scope>
    <source>
        <strain evidence="10">BGI-SZ-2011g</strain>
    </source>
</reference>
<keyword evidence="4" id="KW-0963">Cytoplasm</keyword>
<dbReference type="GO" id="GO:0071028">
    <property type="term" value="P:nuclear mRNA surveillance"/>
    <property type="evidence" value="ECO:0007669"/>
    <property type="project" value="TreeGrafter"/>
</dbReference>
<dbReference type="GO" id="GO:0034475">
    <property type="term" value="P:U4 snRNA 3'-end processing"/>
    <property type="evidence" value="ECO:0007669"/>
    <property type="project" value="TreeGrafter"/>
</dbReference>
<dbReference type="InterPro" id="IPR050080">
    <property type="entry name" value="RNase_PH"/>
</dbReference>
<dbReference type="SUPFAM" id="SSF55666">
    <property type="entry name" value="Ribonuclease PH domain 2-like"/>
    <property type="match status" value="1"/>
</dbReference>
<keyword evidence="8" id="KW-0539">Nucleus</keyword>
<dbReference type="InterPro" id="IPR001247">
    <property type="entry name" value="ExoRNase_PH_dom1"/>
</dbReference>
<evidence type="ECO:0000313" key="11">
    <source>
        <dbReference type="Proteomes" id="UP001200034"/>
    </source>
</evidence>
<dbReference type="PANTHER" id="PTHR11953:SF2">
    <property type="entry name" value="EXOSOME COMPLEX COMPONENT MTR3"/>
    <property type="match status" value="1"/>
</dbReference>
<dbReference type="InterPro" id="IPR036345">
    <property type="entry name" value="ExoRNase_PH_dom2_sf"/>
</dbReference>
<dbReference type="Gene3D" id="3.30.230.70">
    <property type="entry name" value="GHMP Kinase, N-terminal domain"/>
    <property type="match status" value="1"/>
</dbReference>
<dbReference type="GO" id="GO:0006364">
    <property type="term" value="P:rRNA processing"/>
    <property type="evidence" value="ECO:0007669"/>
    <property type="project" value="UniProtKB-KW"/>
</dbReference>
<dbReference type="Pfam" id="PF01138">
    <property type="entry name" value="RNase_PH"/>
    <property type="match status" value="1"/>
</dbReference>
<proteinExistence type="inferred from homology"/>
<evidence type="ECO:0000256" key="8">
    <source>
        <dbReference type="ARBA" id="ARBA00023242"/>
    </source>
</evidence>
<dbReference type="GO" id="GO:0000176">
    <property type="term" value="C:nuclear exosome (RNase complex)"/>
    <property type="evidence" value="ECO:0007669"/>
    <property type="project" value="TreeGrafter"/>
</dbReference>
<dbReference type="AlphaFoldDB" id="A0AAD4K1Z8"/>
<dbReference type="GO" id="GO:0071051">
    <property type="term" value="P:poly(A)-dependent snoRNA 3'-end processing"/>
    <property type="evidence" value="ECO:0007669"/>
    <property type="project" value="TreeGrafter"/>
</dbReference>
<sequence>MLRVTQTKNTLLDGATIASQLYTTPQDCEDFFENLEKPTTVVAAPRPTFIRVGVLTTVRGSAYMEYGNTKVMAIVAPPRELIRSSVRRVNMGVINCYVNFAAFASEDLEVVPEREKHLSSMLTKALQPLVCRNEFVNFQLDIRVLILDDDGCLLSTAINCCGVALVECGISTYDLITASTACIYRDHVFVNPSAKVEELLWQHRAGNALLGSSNKSEVEHQQKDEAVQQHGLLIIASMETFEQLAQCQQCGYLKPETYVQLLEYTLEINKSLRHLIKRVLTERVKEQHVLDVREKELERQEDQRLAAIIEKLQQQGLHEFIQSNIKEDPYTAK</sequence>
<keyword evidence="11" id="KW-1185">Reference proteome</keyword>
<dbReference type="GO" id="GO:0005730">
    <property type="term" value="C:nucleolus"/>
    <property type="evidence" value="ECO:0007669"/>
    <property type="project" value="TreeGrafter"/>
</dbReference>
<evidence type="ECO:0000256" key="1">
    <source>
        <dbReference type="ARBA" id="ARBA00004123"/>
    </source>
</evidence>
<dbReference type="Proteomes" id="UP001200034">
    <property type="component" value="Unassembled WGS sequence"/>
</dbReference>
<protein>
    <recommendedName>
        <fullName evidence="9">Exoribonuclease phosphorolytic domain-containing protein</fullName>
    </recommendedName>
</protein>
<evidence type="ECO:0000256" key="6">
    <source>
        <dbReference type="ARBA" id="ARBA00022835"/>
    </source>
</evidence>
<keyword evidence="5" id="KW-0698">rRNA processing</keyword>
<name>A0AAD4K1Z8_9MUSC</name>
<evidence type="ECO:0000256" key="7">
    <source>
        <dbReference type="ARBA" id="ARBA00022884"/>
    </source>
</evidence>